<dbReference type="STRING" id="1076937.SAMN04488120_11089"/>
<dbReference type="InterPro" id="IPR029058">
    <property type="entry name" value="AB_hydrolase_fold"/>
</dbReference>
<name>A0A1I2JX68_9GAMM</name>
<protein>
    <submittedName>
        <fullName evidence="2">Virulence factor lipase N-terminal</fullName>
    </submittedName>
</protein>
<proteinExistence type="predicted"/>
<dbReference type="PROSITE" id="PS51257">
    <property type="entry name" value="PROKAR_LIPOPROTEIN"/>
    <property type="match status" value="1"/>
</dbReference>
<accession>A0A1I2JX68</accession>
<feature type="chain" id="PRO_5011595021" evidence="1">
    <location>
        <begin position="23"/>
        <end position="602"/>
    </location>
</feature>
<keyword evidence="3" id="KW-1185">Reference proteome</keyword>
<dbReference type="SUPFAM" id="SSF53474">
    <property type="entry name" value="alpha/beta-Hydrolases"/>
    <property type="match status" value="2"/>
</dbReference>
<dbReference type="RefSeq" id="WP_091534735.1">
    <property type="nucleotide sequence ID" value="NZ_FOOC01000010.1"/>
</dbReference>
<evidence type="ECO:0000313" key="2">
    <source>
        <dbReference type="EMBL" id="SFF58789.1"/>
    </source>
</evidence>
<sequence>MRQLKWTPAVVLALMLSACDKADNGDGGLAQSPDRLISLFDPVAASAVIPFPNDGLFTGTTDGTLNIPNPANAPFVTAANRLDGFSTVASAFTDLIGRVDLGSANAPGSIVIINTRTFSALTPGVDYRVQRSTAIDPLTGRPLDALRSRLLIEWLKPLAPATTYLVAVTRALVSEEGVHAEPADLFRVVLSSRTVDEQFASGTEPALTTLSPAQRAALENVRQLYQNRILPALAAAGIARENLVIAWPFTTQSVGVTLSRLAATVTPQPMTLVATGLTTQDVIPALPPVADVYIGSLTLPYYLADAAATSEDGDFLINGAPDNPLNSFWRADPAVVSSGNTPTGIPCGAIAPSESTTGCFPQPRARASQRVPVLVTIPNANSGRTMPASGWPVVVFQHGITGNRSQMLPIAPALAAAGFAVVAIDLPLHGLPPGHALRAGTDAFPPSLRPTERTFDLDLVNNTTGAPGADGTADASGTHFINLSSLLTSRDNLRQAEADLMTLSASLAGAVILGGDFMPNGNRFDGNVPTRYVGHSLGAIVTASFLGADPGTGAAVLAMPGGGLAKLLDASASFGPRIAAGLLAASGGSIREGNDTYVSCPG</sequence>
<dbReference type="Gene3D" id="3.40.50.1820">
    <property type="entry name" value="alpha/beta hydrolase"/>
    <property type="match status" value="1"/>
</dbReference>
<dbReference type="EMBL" id="FOOC01000010">
    <property type="protein sequence ID" value="SFF58789.1"/>
    <property type="molecule type" value="Genomic_DNA"/>
</dbReference>
<evidence type="ECO:0000313" key="3">
    <source>
        <dbReference type="Proteomes" id="UP000199771"/>
    </source>
</evidence>
<organism evidence="2 3">
    <name type="scientific">Fontimonas thermophila</name>
    <dbReference type="NCBI Taxonomy" id="1076937"/>
    <lineage>
        <taxon>Bacteria</taxon>
        <taxon>Pseudomonadati</taxon>
        <taxon>Pseudomonadota</taxon>
        <taxon>Gammaproteobacteria</taxon>
        <taxon>Nevskiales</taxon>
        <taxon>Nevskiaceae</taxon>
        <taxon>Fontimonas</taxon>
    </lineage>
</organism>
<evidence type="ECO:0000256" key="1">
    <source>
        <dbReference type="SAM" id="SignalP"/>
    </source>
</evidence>
<dbReference type="OrthoDB" id="5477453at2"/>
<feature type="signal peptide" evidence="1">
    <location>
        <begin position="1"/>
        <end position="22"/>
    </location>
</feature>
<dbReference type="Proteomes" id="UP000199771">
    <property type="component" value="Unassembled WGS sequence"/>
</dbReference>
<dbReference type="AlphaFoldDB" id="A0A1I2JX68"/>
<reference evidence="2 3" key="1">
    <citation type="submission" date="2016-10" db="EMBL/GenBank/DDBJ databases">
        <authorList>
            <person name="de Groot N.N."/>
        </authorList>
    </citation>
    <scope>NUCLEOTIDE SEQUENCE [LARGE SCALE GENOMIC DNA]</scope>
    <source>
        <strain evidence="2 3">DSM 23609</strain>
    </source>
</reference>
<keyword evidence="1" id="KW-0732">Signal</keyword>
<gene>
    <name evidence="2" type="ORF">SAMN04488120_11089</name>
</gene>